<reference evidence="1" key="1">
    <citation type="journal article" date="2014" name="Front. Microbiol.">
        <title>High frequency of phylogenetically diverse reductive dehalogenase-homologous genes in deep subseafloor sedimentary metagenomes.</title>
        <authorList>
            <person name="Kawai M."/>
            <person name="Futagami T."/>
            <person name="Toyoda A."/>
            <person name="Takaki Y."/>
            <person name="Nishi S."/>
            <person name="Hori S."/>
            <person name="Arai W."/>
            <person name="Tsubouchi T."/>
            <person name="Morono Y."/>
            <person name="Uchiyama I."/>
            <person name="Ito T."/>
            <person name="Fujiyama A."/>
            <person name="Inagaki F."/>
            <person name="Takami H."/>
        </authorList>
    </citation>
    <scope>NUCLEOTIDE SEQUENCE</scope>
    <source>
        <strain evidence="1">Expedition CK06-06</strain>
    </source>
</reference>
<evidence type="ECO:0000313" key="1">
    <source>
        <dbReference type="EMBL" id="GAG03990.1"/>
    </source>
</evidence>
<comment type="caution">
    <text evidence="1">The sequence shown here is derived from an EMBL/GenBank/DDBJ whole genome shotgun (WGS) entry which is preliminary data.</text>
</comment>
<proteinExistence type="predicted"/>
<organism evidence="1">
    <name type="scientific">marine sediment metagenome</name>
    <dbReference type="NCBI Taxonomy" id="412755"/>
    <lineage>
        <taxon>unclassified sequences</taxon>
        <taxon>metagenomes</taxon>
        <taxon>ecological metagenomes</taxon>
    </lineage>
</organism>
<dbReference type="EMBL" id="BARS01021471">
    <property type="protein sequence ID" value="GAG03990.1"/>
    <property type="molecule type" value="Genomic_DNA"/>
</dbReference>
<name>X0UEJ2_9ZZZZ</name>
<sequence length="196" mass="23154">MKTREMRRIEEKDMYPHIANFMESLVYYYHDALRDKTTIRTTTQLRVKLGNNFPEHDVLTAFTTDGGINRIYSVEAKFGVDVVGVFEQAQKRCSYCDYCYIAVPLDRDLYIYFNGLIERLSDLNFYERQNYKIGFMIVDLSSGNVGILRRAKLNSKLNKEHKDKLFRTIYRKTHSPNVIKKNELIPTKQTKLEDKK</sequence>
<protein>
    <submittedName>
        <fullName evidence="1">Uncharacterized protein</fullName>
    </submittedName>
</protein>
<gene>
    <name evidence="1" type="ORF">S01H1_34480</name>
</gene>
<dbReference type="AlphaFoldDB" id="X0UEJ2"/>
<accession>X0UEJ2</accession>